<dbReference type="SUPFAM" id="SSF140996">
    <property type="entry name" value="Hermes dimerisation domain"/>
    <property type="match status" value="1"/>
</dbReference>
<gene>
    <name evidence="7" type="ORF">OXX778_LOCUS16141</name>
</gene>
<feature type="non-terminal residue" evidence="7">
    <location>
        <position position="362"/>
    </location>
</feature>
<evidence type="ECO:0000256" key="4">
    <source>
        <dbReference type="ARBA" id="ARBA00022833"/>
    </source>
</evidence>
<dbReference type="Proteomes" id="UP000663879">
    <property type="component" value="Unassembled WGS sequence"/>
</dbReference>
<comment type="caution">
    <text evidence="7">The sequence shown here is derived from an EMBL/GenBank/DDBJ whole genome shotgun (WGS) entry which is preliminary data.</text>
</comment>
<dbReference type="GO" id="GO:0008270">
    <property type="term" value="F:zinc ion binding"/>
    <property type="evidence" value="ECO:0007669"/>
    <property type="project" value="UniProtKB-KW"/>
</dbReference>
<evidence type="ECO:0000256" key="1">
    <source>
        <dbReference type="ARBA" id="ARBA00004123"/>
    </source>
</evidence>
<organism evidence="7 8">
    <name type="scientific">Brachionus calyciflorus</name>
    <dbReference type="NCBI Taxonomy" id="104777"/>
    <lineage>
        <taxon>Eukaryota</taxon>
        <taxon>Metazoa</taxon>
        <taxon>Spiralia</taxon>
        <taxon>Gnathifera</taxon>
        <taxon>Rotifera</taxon>
        <taxon>Eurotatoria</taxon>
        <taxon>Monogononta</taxon>
        <taxon>Pseudotrocha</taxon>
        <taxon>Ploima</taxon>
        <taxon>Brachionidae</taxon>
        <taxon>Brachionus</taxon>
    </lineage>
</organism>
<name>A0A814GFJ1_9BILA</name>
<keyword evidence="5" id="KW-0539">Nucleus</keyword>
<comment type="subcellular location">
    <subcellularLocation>
        <location evidence="1">Nucleus</location>
    </subcellularLocation>
</comment>
<dbReference type="PANTHER" id="PTHR46481">
    <property type="entry name" value="ZINC FINGER BED DOMAIN-CONTAINING PROTEIN 4"/>
    <property type="match status" value="1"/>
</dbReference>
<evidence type="ECO:0000313" key="8">
    <source>
        <dbReference type="Proteomes" id="UP000663879"/>
    </source>
</evidence>
<dbReference type="PANTHER" id="PTHR46481:SF10">
    <property type="entry name" value="ZINC FINGER BED DOMAIN-CONTAINING PROTEIN 39"/>
    <property type="match status" value="1"/>
</dbReference>
<proteinExistence type="predicted"/>
<protein>
    <submittedName>
        <fullName evidence="7">Uncharacterized protein</fullName>
    </submittedName>
</protein>
<keyword evidence="4" id="KW-0862">Zinc</keyword>
<dbReference type="InterPro" id="IPR012337">
    <property type="entry name" value="RNaseH-like_sf"/>
</dbReference>
<sequence length="362" mass="41887">QKEITIYNGSPSEVSKHLINEHNITQNTIIAERPTKKFDLDFESDNSDDKTSKKVSPTKYQAPESKVKKIQRKLLQFIIACNLPFNIVDAKEFQDLLNEIKNEYFKLPCCQTFRYTLLPNMYSTTKNVLISGLDQIKFASITTDIWTSNSQIAYLGLTIHFIEQINYFLKNKVLGLIYLDQDHNKEYLNIKLKETLEEWKVLDRIFGIVSDSGSNMKSALTLFDTSVLRLPCAAHKLNSAVNDLFTIKIIANKFDAKLGVEYFVSEAQINVTNLQKITISSSTPIQTQIPSDQRVRKVRRDLSETEFLSTISDEQPITPILSTNDLKDEFKTYEFLSFNSMHNKRIYKLLKFYRQYKQEIPS</sequence>
<reference evidence="7" key="1">
    <citation type="submission" date="2021-02" db="EMBL/GenBank/DDBJ databases">
        <authorList>
            <person name="Nowell W R."/>
        </authorList>
    </citation>
    <scope>NUCLEOTIDE SEQUENCE</scope>
    <source>
        <strain evidence="7">Ploen Becks lab</strain>
    </source>
</reference>
<evidence type="ECO:0000256" key="2">
    <source>
        <dbReference type="ARBA" id="ARBA00022723"/>
    </source>
</evidence>
<evidence type="ECO:0000313" key="7">
    <source>
        <dbReference type="EMBL" id="CAF0995662.1"/>
    </source>
</evidence>
<keyword evidence="8" id="KW-1185">Reference proteome</keyword>
<keyword evidence="3" id="KW-0863">Zinc-finger</keyword>
<evidence type="ECO:0000256" key="6">
    <source>
        <dbReference type="SAM" id="MobiDB-lite"/>
    </source>
</evidence>
<dbReference type="EMBL" id="CAJNOC010003737">
    <property type="protein sequence ID" value="CAF0995662.1"/>
    <property type="molecule type" value="Genomic_DNA"/>
</dbReference>
<accession>A0A814GFJ1</accession>
<feature type="region of interest" description="Disordered" evidence="6">
    <location>
        <begin position="41"/>
        <end position="60"/>
    </location>
</feature>
<keyword evidence="2" id="KW-0479">Metal-binding</keyword>
<evidence type="ECO:0000256" key="5">
    <source>
        <dbReference type="ARBA" id="ARBA00023242"/>
    </source>
</evidence>
<dbReference type="GO" id="GO:0005634">
    <property type="term" value="C:nucleus"/>
    <property type="evidence" value="ECO:0007669"/>
    <property type="project" value="UniProtKB-SubCell"/>
</dbReference>
<dbReference type="SUPFAM" id="SSF53098">
    <property type="entry name" value="Ribonuclease H-like"/>
    <property type="match status" value="1"/>
</dbReference>
<dbReference type="OrthoDB" id="6600430at2759"/>
<dbReference type="InterPro" id="IPR052035">
    <property type="entry name" value="ZnF_BED_domain_contain"/>
</dbReference>
<dbReference type="AlphaFoldDB" id="A0A814GFJ1"/>
<evidence type="ECO:0000256" key="3">
    <source>
        <dbReference type="ARBA" id="ARBA00022771"/>
    </source>
</evidence>